<gene>
    <name evidence="1" type="ORF">MML48_2g00017404</name>
</gene>
<organism evidence="1 2">
    <name type="scientific">Holotrichia oblita</name>
    <name type="common">Chafer beetle</name>
    <dbReference type="NCBI Taxonomy" id="644536"/>
    <lineage>
        <taxon>Eukaryota</taxon>
        <taxon>Metazoa</taxon>
        <taxon>Ecdysozoa</taxon>
        <taxon>Arthropoda</taxon>
        <taxon>Hexapoda</taxon>
        <taxon>Insecta</taxon>
        <taxon>Pterygota</taxon>
        <taxon>Neoptera</taxon>
        <taxon>Endopterygota</taxon>
        <taxon>Coleoptera</taxon>
        <taxon>Polyphaga</taxon>
        <taxon>Scarabaeiformia</taxon>
        <taxon>Scarabaeidae</taxon>
        <taxon>Melolonthinae</taxon>
        <taxon>Holotrichia</taxon>
    </lineage>
</organism>
<evidence type="ECO:0000313" key="1">
    <source>
        <dbReference type="EMBL" id="KAI4469204.1"/>
    </source>
</evidence>
<dbReference type="Proteomes" id="UP001056778">
    <property type="component" value="Chromosome 2"/>
</dbReference>
<evidence type="ECO:0000313" key="2">
    <source>
        <dbReference type="Proteomes" id="UP001056778"/>
    </source>
</evidence>
<sequence length="411" mass="48509">MATEILKSFGTLQYELEQARSSLKGVDENIKRLIGRDPSEIIPRPNIVKRPLQNEDNRNRLRGPPGNRRPYNHENDEPLNKRRNSSAFKRLSERQNMYEEEMEQKPIKQMISKVIVTPKEVPSRQEALAAQNCDEKSKARNRRMFGALLGTLQKFQQEETKLKSREDKRAQLEKKIEEHEIREKAEIKKERRELFFNRKKKQAEIKMIELKMLRMKEYTVWEERQKPRMNFIQTKAKPHIHYLPRKLNDKNKTDLEEYKTEIESKYCSSTIKSQRSSFILVLELIDKKRQEVFDDLQHIEDCMKKNFERKPKTEEDNEEIKIENVNDSCDETNITEMDNVTNNVISEEDAKRSTPPLPNSCPEIAGESQNLENLYSEDVDEKKKVVADDIIMDSVTQKDVDPIKTDIQVSE</sequence>
<accession>A0ACB9TRD2</accession>
<protein>
    <submittedName>
        <fullName evidence="1">Pinn</fullName>
    </submittedName>
</protein>
<keyword evidence="2" id="KW-1185">Reference proteome</keyword>
<proteinExistence type="predicted"/>
<dbReference type="EMBL" id="CM043016">
    <property type="protein sequence ID" value="KAI4469204.1"/>
    <property type="molecule type" value="Genomic_DNA"/>
</dbReference>
<comment type="caution">
    <text evidence="1">The sequence shown here is derived from an EMBL/GenBank/DDBJ whole genome shotgun (WGS) entry which is preliminary data.</text>
</comment>
<name>A0ACB9TRD2_HOLOL</name>
<reference evidence="1" key="1">
    <citation type="submission" date="2022-04" db="EMBL/GenBank/DDBJ databases">
        <title>Chromosome-scale genome assembly of Holotrichia oblita Faldermann.</title>
        <authorList>
            <person name="Rongchong L."/>
        </authorList>
    </citation>
    <scope>NUCLEOTIDE SEQUENCE</scope>
    <source>
        <strain evidence="1">81SQS9</strain>
    </source>
</reference>